<comment type="caution">
    <text evidence="2">The sequence shown here is derived from an EMBL/GenBank/DDBJ whole genome shotgun (WGS) entry which is preliminary data.</text>
</comment>
<reference evidence="2 3" key="1">
    <citation type="submission" date="2024-06" db="EMBL/GenBank/DDBJ databases">
        <title>Chitinophaga defluvii sp. nov., isolated from municipal sewage.</title>
        <authorList>
            <person name="Zhang L."/>
        </authorList>
    </citation>
    <scope>NUCLEOTIDE SEQUENCE [LARGE SCALE GENOMIC DNA]</scope>
    <source>
        <strain evidence="2 3">H8</strain>
    </source>
</reference>
<dbReference type="EMBL" id="JBEXAC010000002">
    <property type="protein sequence ID" value="MET6998686.1"/>
    <property type="molecule type" value="Genomic_DNA"/>
</dbReference>
<keyword evidence="1" id="KW-0175">Coiled coil</keyword>
<evidence type="ECO:0000313" key="2">
    <source>
        <dbReference type="EMBL" id="MET6998686.1"/>
    </source>
</evidence>
<keyword evidence="3" id="KW-1185">Reference proteome</keyword>
<evidence type="ECO:0000256" key="1">
    <source>
        <dbReference type="SAM" id="Coils"/>
    </source>
</evidence>
<dbReference type="SUPFAM" id="SSF48065">
    <property type="entry name" value="DBL homology domain (DH-domain)"/>
    <property type="match status" value="1"/>
</dbReference>
<evidence type="ECO:0000313" key="3">
    <source>
        <dbReference type="Proteomes" id="UP001549749"/>
    </source>
</evidence>
<sequence>MAAISKAVHQKFLLALEERLPQVSEPFVSLLQSEVSRLETIYADYLQHIQTAQQLIVKYERQQKNIRTELRRQQSRTKEKPG</sequence>
<dbReference type="RefSeq" id="WP_354661328.1">
    <property type="nucleotide sequence ID" value="NZ_JBEXAC010000002.1"/>
</dbReference>
<gene>
    <name evidence="2" type="ORF">ABR189_14980</name>
</gene>
<feature type="coiled-coil region" evidence="1">
    <location>
        <begin position="42"/>
        <end position="76"/>
    </location>
</feature>
<proteinExistence type="predicted"/>
<protein>
    <submittedName>
        <fullName evidence="2">Uncharacterized protein</fullName>
    </submittedName>
</protein>
<name>A0ABV2T6N8_9BACT</name>
<dbReference type="Gene3D" id="1.20.900.10">
    <property type="entry name" value="Dbl homology (DH) domain"/>
    <property type="match status" value="1"/>
</dbReference>
<accession>A0ABV2T6N8</accession>
<dbReference type="Proteomes" id="UP001549749">
    <property type="component" value="Unassembled WGS sequence"/>
</dbReference>
<dbReference type="InterPro" id="IPR035899">
    <property type="entry name" value="DBL_dom_sf"/>
</dbReference>
<organism evidence="2 3">
    <name type="scientific">Chitinophaga defluvii</name>
    <dbReference type="NCBI Taxonomy" id="3163343"/>
    <lineage>
        <taxon>Bacteria</taxon>
        <taxon>Pseudomonadati</taxon>
        <taxon>Bacteroidota</taxon>
        <taxon>Chitinophagia</taxon>
        <taxon>Chitinophagales</taxon>
        <taxon>Chitinophagaceae</taxon>
        <taxon>Chitinophaga</taxon>
    </lineage>
</organism>